<evidence type="ECO:0000256" key="10">
    <source>
        <dbReference type="PROSITE-ProRule" id="PRU00169"/>
    </source>
</evidence>
<comment type="subcellular location">
    <subcellularLocation>
        <location evidence="1">Cytoplasm</location>
    </subcellularLocation>
</comment>
<accession>A0A4R1QS09</accession>
<comment type="caution">
    <text evidence="13">The sequence shown here is derived from an EMBL/GenBank/DDBJ whole genome shotgun (WGS) entry which is preliminary data.</text>
</comment>
<keyword evidence="8" id="KW-0804">Transcription</keyword>
<dbReference type="GO" id="GO:0005737">
    <property type="term" value="C:cytoplasm"/>
    <property type="evidence" value="ECO:0007669"/>
    <property type="project" value="UniProtKB-SubCell"/>
</dbReference>
<evidence type="ECO:0000256" key="6">
    <source>
        <dbReference type="ARBA" id="ARBA00023015"/>
    </source>
</evidence>
<protein>
    <recommendedName>
        <fullName evidence="2">Stage 0 sporulation protein A homolog</fullName>
    </recommendedName>
</protein>
<dbReference type="InterPro" id="IPR001789">
    <property type="entry name" value="Sig_transdc_resp-reg_receiver"/>
</dbReference>
<evidence type="ECO:0000259" key="11">
    <source>
        <dbReference type="PROSITE" id="PS01124"/>
    </source>
</evidence>
<dbReference type="OrthoDB" id="1769137at2"/>
<gene>
    <name evidence="13" type="ORF">EDD76_111163</name>
</gene>
<evidence type="ECO:0000256" key="2">
    <source>
        <dbReference type="ARBA" id="ARBA00018672"/>
    </source>
</evidence>
<dbReference type="InterPro" id="IPR009057">
    <property type="entry name" value="Homeodomain-like_sf"/>
</dbReference>
<evidence type="ECO:0000256" key="9">
    <source>
        <dbReference type="ARBA" id="ARBA00024867"/>
    </source>
</evidence>
<evidence type="ECO:0000259" key="12">
    <source>
        <dbReference type="PROSITE" id="PS50110"/>
    </source>
</evidence>
<evidence type="ECO:0000256" key="5">
    <source>
        <dbReference type="ARBA" id="ARBA00023012"/>
    </source>
</evidence>
<dbReference type="SUPFAM" id="SSF46689">
    <property type="entry name" value="Homeodomain-like"/>
    <property type="match status" value="2"/>
</dbReference>
<evidence type="ECO:0000313" key="14">
    <source>
        <dbReference type="Proteomes" id="UP000295718"/>
    </source>
</evidence>
<organism evidence="13 14">
    <name type="scientific">Kineothrix alysoides</name>
    <dbReference type="NCBI Taxonomy" id="1469948"/>
    <lineage>
        <taxon>Bacteria</taxon>
        <taxon>Bacillati</taxon>
        <taxon>Bacillota</taxon>
        <taxon>Clostridia</taxon>
        <taxon>Lachnospirales</taxon>
        <taxon>Lachnospiraceae</taxon>
        <taxon>Kineothrix</taxon>
    </lineage>
</organism>
<dbReference type="InterPro" id="IPR018062">
    <property type="entry name" value="HTH_AraC-typ_CS"/>
</dbReference>
<dbReference type="Proteomes" id="UP000295718">
    <property type="component" value="Unassembled WGS sequence"/>
</dbReference>
<dbReference type="PRINTS" id="PR00032">
    <property type="entry name" value="HTHARAC"/>
</dbReference>
<keyword evidence="4 10" id="KW-0597">Phosphoprotein</keyword>
<dbReference type="STRING" id="1469948.GCA_000732725_01651"/>
<dbReference type="PROSITE" id="PS00041">
    <property type="entry name" value="HTH_ARAC_FAMILY_1"/>
    <property type="match status" value="1"/>
</dbReference>
<evidence type="ECO:0000256" key="8">
    <source>
        <dbReference type="ARBA" id="ARBA00023163"/>
    </source>
</evidence>
<dbReference type="InterPro" id="IPR018060">
    <property type="entry name" value="HTH_AraC"/>
</dbReference>
<comment type="function">
    <text evidence="9">May play the central regulatory role in sporulation. It may be an element of the effector pathway responsible for the activation of sporulation genes in response to nutritional stress. Spo0A may act in concert with spo0H (a sigma factor) to control the expression of some genes that are critical to the sporulation process.</text>
</comment>
<proteinExistence type="predicted"/>
<dbReference type="EMBL" id="SLUO01000011">
    <property type="protein sequence ID" value="TCL56669.1"/>
    <property type="molecule type" value="Genomic_DNA"/>
</dbReference>
<keyword evidence="6" id="KW-0805">Transcription regulation</keyword>
<dbReference type="Gene3D" id="3.40.50.2300">
    <property type="match status" value="1"/>
</dbReference>
<dbReference type="PROSITE" id="PS01124">
    <property type="entry name" value="HTH_ARAC_FAMILY_2"/>
    <property type="match status" value="1"/>
</dbReference>
<feature type="domain" description="Response regulatory" evidence="12">
    <location>
        <begin position="3"/>
        <end position="120"/>
    </location>
</feature>
<keyword evidence="7" id="KW-0238">DNA-binding</keyword>
<dbReference type="GO" id="GO:0000160">
    <property type="term" value="P:phosphorelay signal transduction system"/>
    <property type="evidence" value="ECO:0007669"/>
    <property type="project" value="UniProtKB-KW"/>
</dbReference>
<dbReference type="InterPro" id="IPR020449">
    <property type="entry name" value="Tscrpt_reg_AraC-type_HTH"/>
</dbReference>
<keyword evidence="14" id="KW-1185">Reference proteome</keyword>
<dbReference type="AlphaFoldDB" id="A0A4R1QS09"/>
<name>A0A4R1QS09_9FIRM</name>
<evidence type="ECO:0000313" key="13">
    <source>
        <dbReference type="EMBL" id="TCL56669.1"/>
    </source>
</evidence>
<dbReference type="PANTHER" id="PTHR42713">
    <property type="entry name" value="HISTIDINE KINASE-RELATED"/>
    <property type="match status" value="1"/>
</dbReference>
<feature type="modified residue" description="4-aspartylphosphate" evidence="10">
    <location>
        <position position="55"/>
    </location>
</feature>
<dbReference type="Pfam" id="PF00072">
    <property type="entry name" value="Response_reg"/>
    <property type="match status" value="1"/>
</dbReference>
<dbReference type="GO" id="GO:0043565">
    <property type="term" value="F:sequence-specific DNA binding"/>
    <property type="evidence" value="ECO:0007669"/>
    <property type="project" value="InterPro"/>
</dbReference>
<dbReference type="RefSeq" id="WP_031390362.1">
    <property type="nucleotide sequence ID" value="NZ_JPNB01000001.1"/>
</dbReference>
<dbReference type="CDD" id="cd17536">
    <property type="entry name" value="REC_YesN-like"/>
    <property type="match status" value="1"/>
</dbReference>
<dbReference type="SMART" id="SM00342">
    <property type="entry name" value="HTH_ARAC"/>
    <property type="match status" value="1"/>
</dbReference>
<evidence type="ECO:0000256" key="7">
    <source>
        <dbReference type="ARBA" id="ARBA00023125"/>
    </source>
</evidence>
<evidence type="ECO:0000256" key="1">
    <source>
        <dbReference type="ARBA" id="ARBA00004496"/>
    </source>
</evidence>
<dbReference type="InterPro" id="IPR011006">
    <property type="entry name" value="CheY-like_superfamily"/>
</dbReference>
<evidence type="ECO:0000256" key="4">
    <source>
        <dbReference type="ARBA" id="ARBA00022553"/>
    </source>
</evidence>
<dbReference type="Gene3D" id="1.10.10.60">
    <property type="entry name" value="Homeodomain-like"/>
    <property type="match status" value="2"/>
</dbReference>
<dbReference type="PROSITE" id="PS50110">
    <property type="entry name" value="RESPONSE_REGULATORY"/>
    <property type="match status" value="1"/>
</dbReference>
<dbReference type="InterPro" id="IPR051552">
    <property type="entry name" value="HptR"/>
</dbReference>
<dbReference type="GO" id="GO:0003700">
    <property type="term" value="F:DNA-binding transcription factor activity"/>
    <property type="evidence" value="ECO:0007669"/>
    <property type="project" value="InterPro"/>
</dbReference>
<reference evidence="13 14" key="1">
    <citation type="submission" date="2019-03" db="EMBL/GenBank/DDBJ databases">
        <title>Genomic Encyclopedia of Type Strains, Phase IV (KMG-IV): sequencing the most valuable type-strain genomes for metagenomic binning, comparative biology and taxonomic classification.</title>
        <authorList>
            <person name="Goeker M."/>
        </authorList>
    </citation>
    <scope>NUCLEOTIDE SEQUENCE [LARGE SCALE GENOMIC DNA]</scope>
    <source>
        <strain evidence="13 14">DSM 100556</strain>
    </source>
</reference>
<feature type="domain" description="HTH araC/xylS-type" evidence="11">
    <location>
        <begin position="245"/>
        <end position="343"/>
    </location>
</feature>
<dbReference type="PANTHER" id="PTHR42713:SF3">
    <property type="entry name" value="TRANSCRIPTIONAL REGULATORY PROTEIN HPTR"/>
    <property type="match status" value="1"/>
</dbReference>
<keyword evidence="5" id="KW-0902">Two-component regulatory system</keyword>
<dbReference type="SUPFAM" id="SSF52172">
    <property type="entry name" value="CheY-like"/>
    <property type="match status" value="1"/>
</dbReference>
<dbReference type="SMART" id="SM00448">
    <property type="entry name" value="REC"/>
    <property type="match status" value="1"/>
</dbReference>
<sequence length="352" mass="41354">MFCVQIVDDEPIVRLGLKKLIPWEQLGFRVVCEAQNGEEGLQQLKENKVDLIITDIEMPIMDGIEYIKRVKESKGKQVIVILTAYAEFGYAKSAIRYGVADYILKPIVEEQIIKVLEQIKEKLIVSIDRSFSREKDNKLIESVLLTDKKAFELLEDILEEEAQYDKEDISGTCFRFSYILEEIVQAVNKKYYNLNKLERLDLYLTLNQQKYMTKADLMAQFEKEVKSLFSILESYMVVYKDNVVRLACQYVVEHVDDKISLTEISDALGISKNYFCSLFKQETSENFLNYVTRTKIKRAKYLLKEKNMRIYEVCNYLGYTDTTYFTKLFKKYIGMTPNEYKKTECENYEISE</sequence>
<keyword evidence="3" id="KW-0963">Cytoplasm</keyword>
<dbReference type="Pfam" id="PF12833">
    <property type="entry name" value="HTH_18"/>
    <property type="match status" value="1"/>
</dbReference>
<evidence type="ECO:0000256" key="3">
    <source>
        <dbReference type="ARBA" id="ARBA00022490"/>
    </source>
</evidence>